<reference evidence="2 3" key="1">
    <citation type="journal article" date="2019" name="Int. J. Syst. Evol. Microbiol.">
        <title>The Global Catalogue of Microorganisms (GCM) 10K type strain sequencing project: providing services to taxonomists for standard genome sequencing and annotation.</title>
        <authorList>
            <consortium name="The Broad Institute Genomics Platform"/>
            <consortium name="The Broad Institute Genome Sequencing Center for Infectious Disease"/>
            <person name="Wu L."/>
            <person name="Ma J."/>
        </authorList>
    </citation>
    <scope>NUCLEOTIDE SEQUENCE [LARGE SCALE GENOMIC DNA]</scope>
    <source>
        <strain evidence="2 3">JCM 12696</strain>
    </source>
</reference>
<evidence type="ECO:0000256" key="1">
    <source>
        <dbReference type="SAM" id="Phobius"/>
    </source>
</evidence>
<accession>A0ABN1V3N4</accession>
<feature type="transmembrane region" description="Helical" evidence="1">
    <location>
        <begin position="57"/>
        <end position="75"/>
    </location>
</feature>
<keyword evidence="1" id="KW-1133">Transmembrane helix</keyword>
<organism evidence="2 3">
    <name type="scientific">Streptomyces hebeiensis</name>
    <dbReference type="NCBI Taxonomy" id="229486"/>
    <lineage>
        <taxon>Bacteria</taxon>
        <taxon>Bacillati</taxon>
        <taxon>Actinomycetota</taxon>
        <taxon>Actinomycetes</taxon>
        <taxon>Kitasatosporales</taxon>
        <taxon>Streptomycetaceae</taxon>
        <taxon>Streptomyces</taxon>
    </lineage>
</organism>
<protein>
    <recommendedName>
        <fullName evidence="4">Lipoprotein</fullName>
    </recommendedName>
</protein>
<proteinExistence type="predicted"/>
<feature type="transmembrane region" description="Helical" evidence="1">
    <location>
        <begin position="14"/>
        <end position="36"/>
    </location>
</feature>
<evidence type="ECO:0000313" key="3">
    <source>
        <dbReference type="Proteomes" id="UP001501371"/>
    </source>
</evidence>
<name>A0ABN1V3N4_9ACTN</name>
<dbReference type="EMBL" id="BAAAKV010000053">
    <property type="protein sequence ID" value="GAA1187466.1"/>
    <property type="molecule type" value="Genomic_DNA"/>
</dbReference>
<sequence length="139" mass="15728">MTGYAGLRLLNGDWFAVALWFVGSALVHDLVLLPLYALADRALRSLPGVRGREWMNFVRVPAALSGLLLLVWFPLITRRVEHYERGTGLPADVFLSRWLVVTALLFTGSALWLLARLYRRRRRAGPKNRTAGSTPQRRS</sequence>
<dbReference type="RefSeq" id="WP_425574170.1">
    <property type="nucleotide sequence ID" value="NZ_BAAAKV010000053.1"/>
</dbReference>
<keyword evidence="3" id="KW-1185">Reference proteome</keyword>
<keyword evidence="1" id="KW-0472">Membrane</keyword>
<feature type="transmembrane region" description="Helical" evidence="1">
    <location>
        <begin position="95"/>
        <end position="115"/>
    </location>
</feature>
<keyword evidence="1" id="KW-0812">Transmembrane</keyword>
<evidence type="ECO:0008006" key="4">
    <source>
        <dbReference type="Google" id="ProtNLM"/>
    </source>
</evidence>
<dbReference type="Proteomes" id="UP001501371">
    <property type="component" value="Unassembled WGS sequence"/>
</dbReference>
<comment type="caution">
    <text evidence="2">The sequence shown here is derived from an EMBL/GenBank/DDBJ whole genome shotgun (WGS) entry which is preliminary data.</text>
</comment>
<gene>
    <name evidence="2" type="ORF">GCM10009654_51290</name>
</gene>
<evidence type="ECO:0000313" key="2">
    <source>
        <dbReference type="EMBL" id="GAA1187466.1"/>
    </source>
</evidence>